<evidence type="ECO:0000256" key="1">
    <source>
        <dbReference type="ARBA" id="ARBA00007572"/>
    </source>
</evidence>
<dbReference type="CDD" id="cd07906">
    <property type="entry name" value="Adenylation_DNA_ligase_LigD_LigC"/>
    <property type="match status" value="1"/>
</dbReference>
<comment type="similarity">
    <text evidence="1">Belongs to the ATP-dependent DNA ligase family.</text>
</comment>
<dbReference type="Pfam" id="PF01068">
    <property type="entry name" value="DNA_ligase_A_M"/>
    <property type="match status" value="1"/>
</dbReference>
<keyword evidence="2 4" id="KW-0436">Ligase</keyword>
<dbReference type="EMBL" id="JBHSQV010000094">
    <property type="protein sequence ID" value="MFC5986435.1"/>
    <property type="molecule type" value="Genomic_DNA"/>
</dbReference>
<dbReference type="Gene3D" id="3.30.1490.70">
    <property type="match status" value="1"/>
</dbReference>
<dbReference type="InterPro" id="IPR012310">
    <property type="entry name" value="DNA_ligase_ATP-dep_cent"/>
</dbReference>
<feature type="domain" description="ATP-dependent DNA ligase family profile" evidence="3">
    <location>
        <begin position="100"/>
        <end position="182"/>
    </location>
</feature>
<dbReference type="Gene3D" id="3.30.470.30">
    <property type="entry name" value="DNA ligase/mRNA capping enzyme"/>
    <property type="match status" value="1"/>
</dbReference>
<evidence type="ECO:0000313" key="4">
    <source>
        <dbReference type="EMBL" id="MFC5986435.1"/>
    </source>
</evidence>
<name>A0ABW1IMY6_9BACL</name>
<dbReference type="GO" id="GO:0016874">
    <property type="term" value="F:ligase activity"/>
    <property type="evidence" value="ECO:0007669"/>
    <property type="project" value="UniProtKB-KW"/>
</dbReference>
<proteinExistence type="inferred from homology"/>
<dbReference type="PANTHER" id="PTHR45674:SF4">
    <property type="entry name" value="DNA LIGASE 1"/>
    <property type="match status" value="1"/>
</dbReference>
<accession>A0ABW1IMY6</accession>
<evidence type="ECO:0000313" key="5">
    <source>
        <dbReference type="Proteomes" id="UP001596250"/>
    </source>
</evidence>
<dbReference type="InterPro" id="IPR050191">
    <property type="entry name" value="ATP-dep_DNA_ligase"/>
</dbReference>
<dbReference type="Proteomes" id="UP001596250">
    <property type="component" value="Unassembled WGS sequence"/>
</dbReference>
<dbReference type="RefSeq" id="WP_379893767.1">
    <property type="nucleotide sequence ID" value="NZ_CBCSCT010000034.1"/>
</dbReference>
<dbReference type="SUPFAM" id="SSF56091">
    <property type="entry name" value="DNA ligase/mRNA capping enzyme, catalytic domain"/>
    <property type="match status" value="1"/>
</dbReference>
<protein>
    <submittedName>
        <fullName evidence="4">ATP-dependent DNA ligase</fullName>
    </submittedName>
</protein>
<gene>
    <name evidence="4" type="ORF">ACFPXP_08325</name>
</gene>
<dbReference type="PANTHER" id="PTHR45674">
    <property type="entry name" value="DNA LIGASE 1/3 FAMILY MEMBER"/>
    <property type="match status" value="1"/>
</dbReference>
<organism evidence="4 5">
    <name type="scientific">Marinicrinis lubricantis</name>
    <dbReference type="NCBI Taxonomy" id="2086470"/>
    <lineage>
        <taxon>Bacteria</taxon>
        <taxon>Bacillati</taxon>
        <taxon>Bacillota</taxon>
        <taxon>Bacilli</taxon>
        <taxon>Bacillales</taxon>
        <taxon>Paenibacillaceae</taxon>
    </lineage>
</organism>
<comment type="caution">
    <text evidence="4">The sequence shown here is derived from an EMBL/GenBank/DDBJ whole genome shotgun (WGS) entry which is preliminary data.</text>
</comment>
<evidence type="ECO:0000256" key="2">
    <source>
        <dbReference type="ARBA" id="ARBA00022598"/>
    </source>
</evidence>
<sequence>MFIEPMLLQSVHEAFDDDRYIFEPKIDGHRLILSRIDGKVRLYTRHKTDCTNQYPELHNVPAPEGADLILDGEIAVFNQDGTNDFEAVMSRFKGAKGPVVNFVVFDILHFDGRDLRKMPLVERKEILASVLTPNPYFTLTASIDGRGIDFYDLIKQRNMEGIVAKKKDSSYVGRRSHSWLKIVNYQYHNVRIAGWRKGEFGWLIHIEDGSGSLKPAGILELAVPPLMKKSFFNVAKSIAI</sequence>
<reference evidence="5" key="1">
    <citation type="journal article" date="2019" name="Int. J. Syst. Evol. Microbiol.">
        <title>The Global Catalogue of Microorganisms (GCM) 10K type strain sequencing project: providing services to taxonomists for standard genome sequencing and annotation.</title>
        <authorList>
            <consortium name="The Broad Institute Genomics Platform"/>
            <consortium name="The Broad Institute Genome Sequencing Center for Infectious Disease"/>
            <person name="Wu L."/>
            <person name="Ma J."/>
        </authorList>
    </citation>
    <scope>NUCLEOTIDE SEQUENCE [LARGE SCALE GENOMIC DNA]</scope>
    <source>
        <strain evidence="5">CCM 8749</strain>
    </source>
</reference>
<dbReference type="PROSITE" id="PS50160">
    <property type="entry name" value="DNA_LIGASE_A3"/>
    <property type="match status" value="1"/>
</dbReference>
<keyword evidence="5" id="KW-1185">Reference proteome</keyword>
<evidence type="ECO:0000259" key="3">
    <source>
        <dbReference type="PROSITE" id="PS50160"/>
    </source>
</evidence>